<dbReference type="AlphaFoldDB" id="A0AAV7F0S5"/>
<reference evidence="1 2" key="1">
    <citation type="submission" date="2021-07" db="EMBL/GenBank/DDBJ databases">
        <title>The Aristolochia fimbriata genome: insights into angiosperm evolution, floral development and chemical biosynthesis.</title>
        <authorList>
            <person name="Jiao Y."/>
        </authorList>
    </citation>
    <scope>NUCLEOTIDE SEQUENCE [LARGE SCALE GENOMIC DNA]</scope>
    <source>
        <strain evidence="1">IBCAS-2021</strain>
        <tissue evidence="1">Leaf</tissue>
    </source>
</reference>
<accession>A0AAV7F0S5</accession>
<keyword evidence="2" id="KW-1185">Reference proteome</keyword>
<dbReference type="EMBL" id="JAINDJ010000003">
    <property type="protein sequence ID" value="KAG9454643.1"/>
    <property type="molecule type" value="Genomic_DNA"/>
</dbReference>
<proteinExistence type="predicted"/>
<sequence>MQLELPFDRAPGFRLPSQEEQAVLLEAPVWPRIGSELMEGGFTQEYLIDLFEDKYVSSSRFPFWETFEFWMGPRRHEPLPTPPQKTQTTSAKVYVNLDDATPANTDWVSPKIFFVHHPMQIRASYIKRKNPSPKDFKSTAHG</sequence>
<gene>
    <name evidence="1" type="ORF">H6P81_007547</name>
</gene>
<evidence type="ECO:0000313" key="1">
    <source>
        <dbReference type="EMBL" id="KAG9454643.1"/>
    </source>
</evidence>
<dbReference type="Proteomes" id="UP000825729">
    <property type="component" value="Unassembled WGS sequence"/>
</dbReference>
<comment type="caution">
    <text evidence="1">The sequence shown here is derived from an EMBL/GenBank/DDBJ whole genome shotgun (WGS) entry which is preliminary data.</text>
</comment>
<protein>
    <submittedName>
        <fullName evidence="1">Uncharacterized protein</fullName>
    </submittedName>
</protein>
<organism evidence="1 2">
    <name type="scientific">Aristolochia fimbriata</name>
    <name type="common">White veined hardy Dutchman's pipe vine</name>
    <dbReference type="NCBI Taxonomy" id="158543"/>
    <lineage>
        <taxon>Eukaryota</taxon>
        <taxon>Viridiplantae</taxon>
        <taxon>Streptophyta</taxon>
        <taxon>Embryophyta</taxon>
        <taxon>Tracheophyta</taxon>
        <taxon>Spermatophyta</taxon>
        <taxon>Magnoliopsida</taxon>
        <taxon>Magnoliidae</taxon>
        <taxon>Piperales</taxon>
        <taxon>Aristolochiaceae</taxon>
        <taxon>Aristolochia</taxon>
    </lineage>
</organism>
<name>A0AAV7F0S5_ARIFI</name>
<evidence type="ECO:0000313" key="2">
    <source>
        <dbReference type="Proteomes" id="UP000825729"/>
    </source>
</evidence>